<dbReference type="EMBL" id="CP103300">
    <property type="protein sequence ID" value="UYM17347.1"/>
    <property type="molecule type" value="Genomic_DNA"/>
</dbReference>
<keyword evidence="2" id="KW-1185">Reference proteome</keyword>
<reference evidence="1" key="1">
    <citation type="submission" date="2022-10" db="EMBL/GenBank/DDBJ databases">
        <title>Completed Genome Sequence of two octocoral isolated bacterium, Endozoicomonas euniceicola EF212T and Endozoicomonas gorgoniicola PS125T.</title>
        <authorList>
            <person name="Chiou Y.-J."/>
            <person name="Chen Y.-H."/>
        </authorList>
    </citation>
    <scope>NUCLEOTIDE SEQUENCE</scope>
    <source>
        <strain evidence="1">EF212</strain>
    </source>
</reference>
<gene>
    <name evidence="1" type="ORF">NX720_05350</name>
</gene>
<evidence type="ECO:0000313" key="2">
    <source>
        <dbReference type="Proteomes" id="UP001163255"/>
    </source>
</evidence>
<evidence type="ECO:0000313" key="1">
    <source>
        <dbReference type="EMBL" id="UYM17347.1"/>
    </source>
</evidence>
<sequence>MTGIIPDDFLKKFGDLPDVPHLSNVRDYEHAISLLFDGEAENITENRAQGGELFIAYGALHSGKKHFIKVIREDNPYSKNMYYSYEWNLRDNLDSYSWLQNVGAELVVPDKGATFLLDNYKHYITSYEYIPGKTLIQIFRDYVIASCYFSANNKKRKLLDSFKRYGQVMALLHFDPGMPETDYQKLMVRRVRLMLSDRNGTNEIYDAVDDRLYLIDLSEEKDEDNTGTVESGLRYWVISVVDVIISAQDEYGSRKRTFADLLYLLIDAFIDGYISSLPEYDAGVLRRMILSLLESDLQDQCQTAFWLKPVIQKIHDEMQL</sequence>
<proteinExistence type="predicted"/>
<organism evidence="1 2">
    <name type="scientific">Endozoicomonas euniceicola</name>
    <dbReference type="NCBI Taxonomy" id="1234143"/>
    <lineage>
        <taxon>Bacteria</taxon>
        <taxon>Pseudomonadati</taxon>
        <taxon>Pseudomonadota</taxon>
        <taxon>Gammaproteobacteria</taxon>
        <taxon>Oceanospirillales</taxon>
        <taxon>Endozoicomonadaceae</taxon>
        <taxon>Endozoicomonas</taxon>
    </lineage>
</organism>
<name>A0ABY6GX40_9GAMM</name>
<dbReference type="RefSeq" id="WP_262599896.1">
    <property type="nucleotide sequence ID" value="NZ_CP103300.1"/>
</dbReference>
<accession>A0ABY6GX40</accession>
<dbReference type="Proteomes" id="UP001163255">
    <property type="component" value="Chromosome"/>
</dbReference>
<protein>
    <submittedName>
        <fullName evidence="1">Uncharacterized protein</fullName>
    </submittedName>
</protein>